<evidence type="ECO:0000313" key="2">
    <source>
        <dbReference type="EMBL" id="OAA71249.1"/>
    </source>
</evidence>
<gene>
    <name evidence="2" type="ORF">ISF_01800</name>
</gene>
<dbReference type="GeneID" id="30018092"/>
<dbReference type="RefSeq" id="XP_018707130.1">
    <property type="nucleotide sequence ID" value="XM_018845407.1"/>
</dbReference>
<keyword evidence="3" id="KW-1185">Reference proteome</keyword>
<evidence type="ECO:0000313" key="3">
    <source>
        <dbReference type="Proteomes" id="UP000076744"/>
    </source>
</evidence>
<name>A0A162MVK7_CORFA</name>
<proteinExistence type="predicted"/>
<evidence type="ECO:0000256" key="1">
    <source>
        <dbReference type="SAM" id="MobiDB-lite"/>
    </source>
</evidence>
<dbReference type="OrthoDB" id="5153731at2759"/>
<feature type="region of interest" description="Disordered" evidence="1">
    <location>
        <begin position="336"/>
        <end position="357"/>
    </location>
</feature>
<sequence length="357" mass="40582">MSGEVECTPLSPEEDLVPGIYILPPPTKQSKALFMEKLPFVEYIANRYNDTPVPPGTEPCSWSHTGRGFKTMTLWTHGFLFTLRQESLAYLIENPSLAEKVCDHAKYFLLFLSGVNVGWYYRFHIDRESWRLAPLAHSTPVIPRTATGSPGAQQLLTELSYMISVLFPEPVAQRILSLLKSKEGGSGYHTHCITLTPYLGELFDEGFLGLRPLRHTKRIKPGYSADDDEKEEHLVHFSVHWMQNHGTPNHRMKGYGLDEWWIDNMLETLTEYAGFSFKLCEIDAQTKQPITEGQERFLVCNSHQSAEDMFILLALRWTTVLAATLAGGSGIPECDALTEYEESSEYEEYEEDEESSK</sequence>
<reference evidence="2 3" key="1">
    <citation type="journal article" date="2016" name="Genome Biol. Evol.">
        <title>Divergent and convergent evolution of fungal pathogenicity.</title>
        <authorList>
            <person name="Shang Y."/>
            <person name="Xiao G."/>
            <person name="Zheng P."/>
            <person name="Cen K."/>
            <person name="Zhan S."/>
            <person name="Wang C."/>
        </authorList>
    </citation>
    <scope>NUCLEOTIDE SEQUENCE [LARGE SCALE GENOMIC DNA]</scope>
    <source>
        <strain evidence="2 3">ARSEF 2679</strain>
    </source>
</reference>
<organism evidence="2 3">
    <name type="scientific">Cordyceps fumosorosea (strain ARSEF 2679)</name>
    <name type="common">Isaria fumosorosea</name>
    <dbReference type="NCBI Taxonomy" id="1081104"/>
    <lineage>
        <taxon>Eukaryota</taxon>
        <taxon>Fungi</taxon>
        <taxon>Dikarya</taxon>
        <taxon>Ascomycota</taxon>
        <taxon>Pezizomycotina</taxon>
        <taxon>Sordariomycetes</taxon>
        <taxon>Hypocreomycetidae</taxon>
        <taxon>Hypocreales</taxon>
        <taxon>Cordycipitaceae</taxon>
        <taxon>Cordyceps</taxon>
    </lineage>
</organism>
<dbReference type="EMBL" id="AZHB01000003">
    <property type="protein sequence ID" value="OAA71249.1"/>
    <property type="molecule type" value="Genomic_DNA"/>
</dbReference>
<protein>
    <submittedName>
        <fullName evidence="2">Uncharacterized protein</fullName>
    </submittedName>
</protein>
<accession>A0A162MVK7</accession>
<dbReference type="Proteomes" id="UP000076744">
    <property type="component" value="Unassembled WGS sequence"/>
</dbReference>
<comment type="caution">
    <text evidence="2">The sequence shown here is derived from an EMBL/GenBank/DDBJ whole genome shotgun (WGS) entry which is preliminary data.</text>
</comment>
<dbReference type="AlphaFoldDB" id="A0A162MVK7"/>